<keyword evidence="3" id="KW-1185">Reference proteome</keyword>
<dbReference type="SUPFAM" id="SSF158682">
    <property type="entry name" value="TerB-like"/>
    <property type="match status" value="1"/>
</dbReference>
<dbReference type="Gene3D" id="1.10.3680.10">
    <property type="entry name" value="TerB-like"/>
    <property type="match status" value="1"/>
</dbReference>
<reference evidence="2 3" key="1">
    <citation type="submission" date="2023-04" db="EMBL/GenBank/DDBJ databases">
        <title>Marinoamorphus aggregata gen. nov., sp. Nov., isolate from tissue of brittle star Ophioplocus japonicus.</title>
        <authorList>
            <person name="Kawano K."/>
            <person name="Sawayama S."/>
            <person name="Nakagawa S."/>
        </authorList>
    </citation>
    <scope>NUCLEOTIDE SEQUENCE [LARGE SCALE GENOMIC DNA]</scope>
    <source>
        <strain evidence="2 3">NKW23</strain>
    </source>
</reference>
<evidence type="ECO:0000313" key="2">
    <source>
        <dbReference type="EMBL" id="GMG83424.1"/>
    </source>
</evidence>
<protein>
    <submittedName>
        <fullName evidence="2">Molecular chaperone DjiA</fullName>
    </submittedName>
</protein>
<dbReference type="SMART" id="SM00271">
    <property type="entry name" value="DnaJ"/>
    <property type="match status" value="1"/>
</dbReference>
<name>A0ABQ6LM98_9RHOB</name>
<dbReference type="Pfam" id="PF00226">
    <property type="entry name" value="DnaJ"/>
    <property type="match status" value="1"/>
</dbReference>
<dbReference type="PROSITE" id="PS50076">
    <property type="entry name" value="DNAJ_2"/>
    <property type="match status" value="1"/>
</dbReference>
<dbReference type="InterPro" id="IPR001623">
    <property type="entry name" value="DnaJ_domain"/>
</dbReference>
<dbReference type="InterPro" id="IPR029024">
    <property type="entry name" value="TerB-like"/>
</dbReference>
<organism evidence="2 3">
    <name type="scientific">Paralimibaculum aggregatum</name>
    <dbReference type="NCBI Taxonomy" id="3036245"/>
    <lineage>
        <taxon>Bacteria</taxon>
        <taxon>Pseudomonadati</taxon>
        <taxon>Pseudomonadota</taxon>
        <taxon>Alphaproteobacteria</taxon>
        <taxon>Rhodobacterales</taxon>
        <taxon>Paracoccaceae</taxon>
        <taxon>Paralimibaculum</taxon>
    </lineage>
</organism>
<dbReference type="RefSeq" id="WP_285672219.1">
    <property type="nucleotide sequence ID" value="NZ_BSYI01000019.1"/>
</dbReference>
<dbReference type="CDD" id="cd06257">
    <property type="entry name" value="DnaJ"/>
    <property type="match status" value="1"/>
</dbReference>
<dbReference type="InterPro" id="IPR036869">
    <property type="entry name" value="J_dom_sf"/>
</dbReference>
<accession>A0ABQ6LM98</accession>
<dbReference type="Pfam" id="PF05099">
    <property type="entry name" value="TerB"/>
    <property type="match status" value="1"/>
</dbReference>
<dbReference type="CDD" id="cd07316">
    <property type="entry name" value="terB_like_DjlA"/>
    <property type="match status" value="1"/>
</dbReference>
<dbReference type="EMBL" id="BSYI01000019">
    <property type="protein sequence ID" value="GMG83424.1"/>
    <property type="molecule type" value="Genomic_DNA"/>
</dbReference>
<dbReference type="Gene3D" id="1.10.287.110">
    <property type="entry name" value="DnaJ domain"/>
    <property type="match status" value="1"/>
</dbReference>
<dbReference type="Proteomes" id="UP001239909">
    <property type="component" value="Unassembled WGS sequence"/>
</dbReference>
<gene>
    <name evidence="2" type="ORF">LNKW23_26370</name>
</gene>
<evidence type="ECO:0000313" key="3">
    <source>
        <dbReference type="Proteomes" id="UP001239909"/>
    </source>
</evidence>
<feature type="domain" description="J" evidence="1">
    <location>
        <begin position="161"/>
        <end position="225"/>
    </location>
</feature>
<dbReference type="InterPro" id="IPR007791">
    <property type="entry name" value="DjlA_N"/>
</dbReference>
<sequence length="228" mass="25425">MSIWQRIRQAIGALRAGEPLSALFERMSREPEKTVAFTIAVIALGAKMAKADGRVTRDEIAAFKRIFHIAPKDEAAAARVYNTARMDVAGFDFYARRIARMFHDRPAVLVDIIEGLVFIAMADGEFHPGEEAFLDEVAAIFGVPERCMASLKARHMPEGANPYLILGVTPDIDDAALRTAYRNQVRELHPDRMLAHGLPQEALRLAEQRLARINAAYDEVRKLRTAVS</sequence>
<proteinExistence type="predicted"/>
<comment type="caution">
    <text evidence="2">The sequence shown here is derived from an EMBL/GenBank/DDBJ whole genome shotgun (WGS) entry which is preliminary data.</text>
</comment>
<dbReference type="SUPFAM" id="SSF46565">
    <property type="entry name" value="Chaperone J-domain"/>
    <property type="match status" value="1"/>
</dbReference>
<evidence type="ECO:0000259" key="1">
    <source>
        <dbReference type="PROSITE" id="PS50076"/>
    </source>
</evidence>